<evidence type="ECO:0000313" key="2">
    <source>
        <dbReference type="Proteomes" id="UP000836387"/>
    </source>
</evidence>
<reference evidence="1" key="1">
    <citation type="submission" date="2020-04" db="EMBL/GenBank/DDBJ databases">
        <authorList>
            <person name="Broberg M."/>
        </authorList>
    </citation>
    <scope>NUCLEOTIDE SEQUENCE</scope>
</reference>
<keyword evidence="2" id="KW-1185">Reference proteome</keyword>
<comment type="caution">
    <text evidence="1">The sequence shown here is derived from an EMBL/GenBank/DDBJ whole genome shotgun (WGS) entry which is preliminary data.</text>
</comment>
<gene>
    <name evidence="1" type="ORF">CRV2_00013958</name>
</gene>
<name>A0ACA9U530_BIOOC</name>
<sequence length="66" mass="7570">MCFGIKSSKPKNDFNNPPPGMARDNMGRLYIKPENRNKKAWKKAKRAREKPRFGFYLPGRTDKGGA</sequence>
<proteinExistence type="predicted"/>
<dbReference type="EMBL" id="CADEHS020000024">
    <property type="protein sequence ID" value="CAG9948420.1"/>
    <property type="molecule type" value="Genomic_DNA"/>
</dbReference>
<organism evidence="1 2">
    <name type="scientific">Clonostachys rosea f. rosea IK726</name>
    <dbReference type="NCBI Taxonomy" id="1349383"/>
    <lineage>
        <taxon>Eukaryota</taxon>
        <taxon>Fungi</taxon>
        <taxon>Dikarya</taxon>
        <taxon>Ascomycota</taxon>
        <taxon>Pezizomycotina</taxon>
        <taxon>Sordariomycetes</taxon>
        <taxon>Hypocreomycetidae</taxon>
        <taxon>Hypocreales</taxon>
        <taxon>Bionectriaceae</taxon>
        <taxon>Clonostachys</taxon>
    </lineage>
</organism>
<protein>
    <submittedName>
        <fullName evidence="1">Uncharacterized protein</fullName>
    </submittedName>
</protein>
<dbReference type="Proteomes" id="UP000836387">
    <property type="component" value="Unassembled WGS sequence"/>
</dbReference>
<accession>A0ACA9U530</accession>
<evidence type="ECO:0000313" key="1">
    <source>
        <dbReference type="EMBL" id="CAG9948420.1"/>
    </source>
</evidence>
<reference evidence="1" key="2">
    <citation type="submission" date="2021-10" db="EMBL/GenBank/DDBJ databases">
        <authorList>
            <person name="Piombo E."/>
        </authorList>
    </citation>
    <scope>NUCLEOTIDE SEQUENCE</scope>
</reference>